<proteinExistence type="predicted"/>
<dbReference type="InterPro" id="IPR050490">
    <property type="entry name" value="Bact_solute-bd_prot1"/>
</dbReference>
<dbReference type="PANTHER" id="PTHR43649">
    <property type="entry name" value="ARABINOSE-BINDING PROTEIN-RELATED"/>
    <property type="match status" value="1"/>
</dbReference>
<gene>
    <name evidence="1" type="ORF">ACFP56_05855</name>
</gene>
<dbReference type="SUPFAM" id="SSF53850">
    <property type="entry name" value="Periplasmic binding protein-like II"/>
    <property type="match status" value="1"/>
</dbReference>
<evidence type="ECO:0000313" key="2">
    <source>
        <dbReference type="Proteomes" id="UP001596233"/>
    </source>
</evidence>
<keyword evidence="2" id="KW-1185">Reference proteome</keyword>
<dbReference type="Proteomes" id="UP001596233">
    <property type="component" value="Unassembled WGS sequence"/>
</dbReference>
<dbReference type="EMBL" id="JBHSTE010000002">
    <property type="protein sequence ID" value="MFC6332140.1"/>
    <property type="molecule type" value="Genomic_DNA"/>
</dbReference>
<sequence length="440" mass="49345">MKNSTKTLVFACAAMIVLVIAVLGGKAGSMYPSITRGSASSTEQEKPVTIRIAWWGGDARHDYTKKVIELYESMHPHITIDAEEYANYDDFWKRMAPLAAAGELPDLIQIDTSYYAQYAEKQLLADLTPFLGNAIDISNINDHVLKAGYYNGGNYGMSLGINVLGFQYDPDILRKIGLTSIPSDWTWDDYEKLAIKAQQLGLYMDDGMRPEIFFAYYLRTQGASLYNAAGTGLGYEDDQLFIDYFGRLVRLAHNKATPSSEEKAQIKGFADNNLSKGKQIGIWQWSNQYVAMQQAVDRPLAIAPMVGPNRDKGLYLKSSMFFSIAESSKVKSEAAKFIDFWINDLEANRLILGERGVPVSSVIQESIKPWLTEAQQQVMDYVSWAEQNSATGDPVDPVGSAEMIEQLKWIWEQMEYKQMSVEDAASQFRLSAAEILSEHR</sequence>
<protein>
    <submittedName>
        <fullName evidence="1">ABC transporter substrate-binding protein</fullName>
    </submittedName>
</protein>
<name>A0ABW1V2Z3_9BACL</name>
<comment type="caution">
    <text evidence="1">The sequence shown here is derived from an EMBL/GenBank/DDBJ whole genome shotgun (WGS) entry which is preliminary data.</text>
</comment>
<dbReference type="InterPro" id="IPR006059">
    <property type="entry name" value="SBP"/>
</dbReference>
<dbReference type="PANTHER" id="PTHR43649:SF11">
    <property type="entry name" value="ABC TRANSPORTER SUBSTRATE-BINDING PROTEIN YESO-RELATED"/>
    <property type="match status" value="1"/>
</dbReference>
<accession>A0ABW1V2Z3</accession>
<dbReference type="RefSeq" id="WP_379232185.1">
    <property type="nucleotide sequence ID" value="NZ_JBHSTE010000002.1"/>
</dbReference>
<organism evidence="1 2">
    <name type="scientific">Paenibacillus septentrionalis</name>
    <dbReference type="NCBI Taxonomy" id="429342"/>
    <lineage>
        <taxon>Bacteria</taxon>
        <taxon>Bacillati</taxon>
        <taxon>Bacillota</taxon>
        <taxon>Bacilli</taxon>
        <taxon>Bacillales</taxon>
        <taxon>Paenibacillaceae</taxon>
        <taxon>Paenibacillus</taxon>
    </lineage>
</organism>
<reference evidence="2" key="1">
    <citation type="journal article" date="2019" name="Int. J. Syst. Evol. Microbiol.">
        <title>The Global Catalogue of Microorganisms (GCM) 10K type strain sequencing project: providing services to taxonomists for standard genome sequencing and annotation.</title>
        <authorList>
            <consortium name="The Broad Institute Genomics Platform"/>
            <consortium name="The Broad Institute Genome Sequencing Center for Infectious Disease"/>
            <person name="Wu L."/>
            <person name="Ma J."/>
        </authorList>
    </citation>
    <scope>NUCLEOTIDE SEQUENCE [LARGE SCALE GENOMIC DNA]</scope>
    <source>
        <strain evidence="2">PCU 280</strain>
    </source>
</reference>
<evidence type="ECO:0000313" key="1">
    <source>
        <dbReference type="EMBL" id="MFC6332140.1"/>
    </source>
</evidence>
<dbReference type="Pfam" id="PF13416">
    <property type="entry name" value="SBP_bac_8"/>
    <property type="match status" value="1"/>
</dbReference>
<dbReference type="Gene3D" id="3.40.190.10">
    <property type="entry name" value="Periplasmic binding protein-like II"/>
    <property type="match status" value="2"/>
</dbReference>